<reference evidence="1" key="2">
    <citation type="journal article" date="2023" name="IMA Fungus">
        <title>Comparative genomic study of the Penicillium genus elucidates a diverse pangenome and 15 lateral gene transfer events.</title>
        <authorList>
            <person name="Petersen C."/>
            <person name="Sorensen T."/>
            <person name="Nielsen M.R."/>
            <person name="Sondergaard T.E."/>
            <person name="Sorensen J.L."/>
            <person name="Fitzpatrick D.A."/>
            <person name="Frisvad J.C."/>
            <person name="Nielsen K.L."/>
        </authorList>
    </citation>
    <scope>NUCLEOTIDE SEQUENCE</scope>
    <source>
        <strain evidence="1">IBT 21917</strain>
    </source>
</reference>
<reference evidence="1" key="1">
    <citation type="submission" date="2022-11" db="EMBL/GenBank/DDBJ databases">
        <authorList>
            <person name="Petersen C."/>
        </authorList>
    </citation>
    <scope>NUCLEOTIDE SEQUENCE</scope>
    <source>
        <strain evidence="1">IBT 21917</strain>
    </source>
</reference>
<proteinExistence type="predicted"/>
<dbReference type="AlphaFoldDB" id="A0A9W9HNB0"/>
<comment type="caution">
    <text evidence="1">The sequence shown here is derived from an EMBL/GenBank/DDBJ whole genome shotgun (WGS) entry which is preliminary data.</text>
</comment>
<keyword evidence="2" id="KW-1185">Reference proteome</keyword>
<dbReference type="Proteomes" id="UP001146351">
    <property type="component" value="Unassembled WGS sequence"/>
</dbReference>
<evidence type="ECO:0000313" key="1">
    <source>
        <dbReference type="EMBL" id="KAJ5150368.1"/>
    </source>
</evidence>
<evidence type="ECO:0000313" key="2">
    <source>
        <dbReference type="Proteomes" id="UP001146351"/>
    </source>
</evidence>
<gene>
    <name evidence="1" type="ORF">N7492_010719</name>
</gene>
<accession>A0A9W9HNB0</accession>
<dbReference type="EMBL" id="JAPQKO010000009">
    <property type="protein sequence ID" value="KAJ5150368.1"/>
    <property type="molecule type" value="Genomic_DNA"/>
</dbReference>
<name>A0A9W9HNB0_9EURO</name>
<sequence length="287" mass="31650">MYTHDHPPPYPGSSSPPGGGTLYSIPEIKLWAAFQAGGGQGSRRHGSILGLELPKEGYGFRKVRGQMGQISVRDSFRTERLGQVHQALESIGRLYELALAAEDLAADEFLPLDFQPLHHRGLGGKDMRYRGDRLFPPRGLVQSRGEDQSQHHFITTPGVLDDQIRHPGAVVKGELQLRPRLFPMSGKGMADQGQARPLQLLHFRDRRAVLASHLGGDGEGLLLGTSRMLVDESLRDQEEQVIKDVPRGQTIRQNPNLGYTSQLKTPVRLPDLGGLHHALQENLGDPV</sequence>
<protein>
    <submittedName>
        <fullName evidence="1">Uncharacterized protein</fullName>
    </submittedName>
</protein>
<organism evidence="1 2">
    <name type="scientific">Penicillium capsulatum</name>
    <dbReference type="NCBI Taxonomy" id="69766"/>
    <lineage>
        <taxon>Eukaryota</taxon>
        <taxon>Fungi</taxon>
        <taxon>Dikarya</taxon>
        <taxon>Ascomycota</taxon>
        <taxon>Pezizomycotina</taxon>
        <taxon>Eurotiomycetes</taxon>
        <taxon>Eurotiomycetidae</taxon>
        <taxon>Eurotiales</taxon>
        <taxon>Aspergillaceae</taxon>
        <taxon>Penicillium</taxon>
    </lineage>
</organism>